<evidence type="ECO:0000256" key="1">
    <source>
        <dbReference type="SAM" id="MobiDB-lite"/>
    </source>
</evidence>
<dbReference type="AlphaFoldDB" id="A0A7S1ARX0"/>
<dbReference type="EMBL" id="HBFQ01052453">
    <property type="protein sequence ID" value="CAD8863029.1"/>
    <property type="molecule type" value="Transcribed_RNA"/>
</dbReference>
<gene>
    <name evidence="2" type="ORF">NSCI0253_LOCUS37384</name>
</gene>
<feature type="compositionally biased region" description="Basic and acidic residues" evidence="1">
    <location>
        <begin position="92"/>
        <end position="102"/>
    </location>
</feature>
<accession>A0A7S1ARX0</accession>
<evidence type="ECO:0000313" key="2">
    <source>
        <dbReference type="EMBL" id="CAD8863029.1"/>
    </source>
</evidence>
<protein>
    <submittedName>
        <fullName evidence="2">Uncharacterized protein</fullName>
    </submittedName>
</protein>
<sequence>MGGGERPKGFRSGRGGGKGAPKRGEAQGDWEGQFAAVDEISPLQDGTPSALMVSPRGLPVGDATPTVDAAVGLAPPARRAPRTALHGPGSVEDCHADLRDEGCSGARPGPDLKTAPAGSAPQPAPKLPVTTEPHTSPQLWSAAPATREGPRKADAVLGERP</sequence>
<feature type="region of interest" description="Disordered" evidence="1">
    <location>
        <begin position="1"/>
        <end position="161"/>
    </location>
</feature>
<feature type="compositionally biased region" description="Basic and acidic residues" evidence="1">
    <location>
        <begin position="148"/>
        <end position="161"/>
    </location>
</feature>
<proteinExistence type="predicted"/>
<name>A0A7S1ARX0_NOCSC</name>
<reference evidence="2" key="1">
    <citation type="submission" date="2021-01" db="EMBL/GenBank/DDBJ databases">
        <authorList>
            <person name="Corre E."/>
            <person name="Pelletier E."/>
            <person name="Niang G."/>
            <person name="Scheremetjew M."/>
            <person name="Finn R."/>
            <person name="Kale V."/>
            <person name="Holt S."/>
            <person name="Cochrane G."/>
            <person name="Meng A."/>
            <person name="Brown T."/>
            <person name="Cohen L."/>
        </authorList>
    </citation>
    <scope>NUCLEOTIDE SEQUENCE</scope>
</reference>
<organism evidence="2">
    <name type="scientific">Noctiluca scintillans</name>
    <name type="common">Sea sparkle</name>
    <name type="synonym">Red tide dinoflagellate</name>
    <dbReference type="NCBI Taxonomy" id="2966"/>
    <lineage>
        <taxon>Eukaryota</taxon>
        <taxon>Sar</taxon>
        <taxon>Alveolata</taxon>
        <taxon>Dinophyceae</taxon>
        <taxon>Noctilucales</taxon>
        <taxon>Noctilucaceae</taxon>
        <taxon>Noctiluca</taxon>
    </lineage>
</organism>